<dbReference type="EMBL" id="CP063205">
    <property type="protein sequence ID" value="QOS11687.1"/>
    <property type="molecule type" value="Genomic_DNA"/>
</dbReference>
<dbReference type="Proteomes" id="UP000663064">
    <property type="component" value="Chromosome"/>
</dbReference>
<dbReference type="SUPFAM" id="SSF53649">
    <property type="entry name" value="Alkaline phosphatase-like"/>
    <property type="match status" value="1"/>
</dbReference>
<dbReference type="Gene3D" id="3.40.720.10">
    <property type="entry name" value="Alkaline Phosphatase, subunit A"/>
    <property type="match status" value="1"/>
</dbReference>
<name>A0A871BEY6_HALGI</name>
<feature type="region of interest" description="Disordered" evidence="1">
    <location>
        <begin position="282"/>
        <end position="311"/>
    </location>
</feature>
<proteinExistence type="predicted"/>
<sequence length="311" mass="34968">MGLGDWASNARWYYQNLNLGTAAKVSAAELLGGAVRRAYSHAPRLGRPIYERDWDALIILDTCRPDALEAVASEYDFLPNGRVPTATSLGSNSREFMGYNFTEEYREEMDQTAFVTFNPNSDAMLDPNDWLLLDEVWRDAWEADIGSVRPRTVTNRSIAAHRELDPERTIIQYQQPHTPYPHFEKHDCGALAIEDDANDRSGIFGAILDGKITREEAWEGYLDNLRWALDDLELLLSNLDAERVILTSDHGECFGEWGLYGHHRSTPVPELIRVPWVVTEATDEGTHEPPAASTDPDDVGLDSKLSSLGYL</sequence>
<reference evidence="2" key="1">
    <citation type="journal article" date="2021" name="Front. Microbiol.">
        <title>Cellular and Genomic Properties of Haloferax gibbonsii LR2-5, the Host of Euryarchaeal Virus HFTV1.</title>
        <authorList>
            <person name="Tittes C."/>
            <person name="Schwarzer S."/>
            <person name="Pfeiffer F."/>
            <person name="Dyall-Smith M."/>
            <person name="Rodriguez-Franco M."/>
            <person name="Oksanen H.M."/>
            <person name="Quax T.E.F."/>
        </authorList>
    </citation>
    <scope>NUCLEOTIDE SEQUENCE</scope>
    <source>
        <strain evidence="2">LR2-5</strain>
    </source>
</reference>
<protein>
    <submittedName>
        <fullName evidence="2">AlkP-core domain protein</fullName>
    </submittedName>
</protein>
<evidence type="ECO:0000313" key="2">
    <source>
        <dbReference type="EMBL" id="QOS11687.1"/>
    </source>
</evidence>
<evidence type="ECO:0000313" key="3">
    <source>
        <dbReference type="Proteomes" id="UP000663064"/>
    </source>
</evidence>
<dbReference type="InterPro" id="IPR017850">
    <property type="entry name" value="Alkaline_phosphatase_core_sf"/>
</dbReference>
<dbReference type="AlphaFoldDB" id="A0A871BEY6"/>
<organism evidence="2 3">
    <name type="scientific">Haloferax gibbonsii</name>
    <dbReference type="NCBI Taxonomy" id="35746"/>
    <lineage>
        <taxon>Archaea</taxon>
        <taxon>Methanobacteriati</taxon>
        <taxon>Methanobacteriota</taxon>
        <taxon>Stenosarchaea group</taxon>
        <taxon>Halobacteria</taxon>
        <taxon>Halobacteriales</taxon>
        <taxon>Haloferacaceae</taxon>
        <taxon>Haloferax</taxon>
    </lineage>
</organism>
<evidence type="ECO:0000256" key="1">
    <source>
        <dbReference type="SAM" id="MobiDB-lite"/>
    </source>
</evidence>
<accession>A0A871BEY6</accession>
<gene>
    <name evidence="2" type="ORF">HfgLR_07725</name>
</gene>